<sequence>MLKSFFRIACFFPLALHAGSGIVPDGSTATSAVLDPSGKTRIQVAPPAGGVSYNAFSRFDVDRAGAAFQNQDAGARSIVAEVRSASPSRLEGALSVDGPRANLVIANPNGLVVNGGSFVNFGSVALVAGSVTLDPRNDGSGGAQVYVSASTGGSAAGSSISIGPDGLAADLIRLELLARRIEVNGPLGNAYSSPTALVRLVGGDASVLFDTAASPTDNLTPWAYYRAGSTPGQGFVIDLGSQARLSSGRIELLVTDAGAGVRNAGQIQATAGDLVLDSSGALEQRGGRMDAAGDIRIHAGSLLQQAGSEAQMPAITASGSLDIAVMGGVTNLGGSLAGAARNPAEGASPAAVRIVAGGDIVNQTPAGGSTAVLFGASDDVLLEAGGDLRNINGRIVSNGALIVQVGGVALNESQFVAGAGAQRWTRSEQTWLGLPRRRSGVSIDNGQLADPEHMAYWVAEGDVRITAGSLHNLGGYVFANQGDVVLDVAGGILNRAWLTGTVSLRESCNILFCRRSASSSESLVGGQILSGRDVRIKGGGTLVNDGGLILAAKDMRLDVPRVEANGVPVHVALSRSDGLRAFFGDRWAELYAIDQGGGFTAQAGRLSLTGEAIQNRGFFTASEGVDGVITVVRTPGRDPVVLSSHLGLFSAVWR</sequence>
<comment type="caution">
    <text evidence="3">The sequence shown here is derived from an EMBL/GenBank/DDBJ whole genome shotgun (WGS) entry which is preliminary data.</text>
</comment>
<name>A0A848G3B8_9RHOO</name>
<dbReference type="InterPro" id="IPR012334">
    <property type="entry name" value="Pectin_lyas_fold"/>
</dbReference>
<accession>A0A848G3B8</accession>
<dbReference type="Gene3D" id="2.160.20.10">
    <property type="entry name" value="Single-stranded right-handed beta-helix, Pectin lyase-like"/>
    <property type="match status" value="1"/>
</dbReference>
<dbReference type="InterPro" id="IPR011050">
    <property type="entry name" value="Pectin_lyase_fold/virulence"/>
</dbReference>
<dbReference type="NCBIfam" id="TIGR01901">
    <property type="entry name" value="adhes_NPXG"/>
    <property type="match status" value="1"/>
</dbReference>
<dbReference type="InterPro" id="IPR010069">
    <property type="entry name" value="CdiA_FHA1_rpt"/>
</dbReference>
<evidence type="ECO:0000313" key="3">
    <source>
        <dbReference type="EMBL" id="NML24933.1"/>
    </source>
</evidence>
<feature type="chain" id="PRO_5032540977" evidence="1">
    <location>
        <begin position="19"/>
        <end position="654"/>
    </location>
</feature>
<dbReference type="InterPro" id="IPR008638">
    <property type="entry name" value="FhaB/CdiA-like_TPS"/>
</dbReference>
<dbReference type="Proteomes" id="UP000580043">
    <property type="component" value="Unassembled WGS sequence"/>
</dbReference>
<dbReference type="SUPFAM" id="SSF51126">
    <property type="entry name" value="Pectin lyase-like"/>
    <property type="match status" value="1"/>
</dbReference>
<dbReference type="AlphaFoldDB" id="A0A848G3B8"/>
<dbReference type="NCBIfam" id="TIGR01731">
    <property type="entry name" value="fil_hemag_20aa"/>
    <property type="match status" value="3"/>
</dbReference>
<proteinExistence type="predicted"/>
<evidence type="ECO:0000259" key="2">
    <source>
        <dbReference type="SMART" id="SM00912"/>
    </source>
</evidence>
<dbReference type="SMART" id="SM00912">
    <property type="entry name" value="Haemagg_act"/>
    <property type="match status" value="1"/>
</dbReference>
<feature type="signal peptide" evidence="1">
    <location>
        <begin position="1"/>
        <end position="18"/>
    </location>
</feature>
<organism evidence="3 4">
    <name type="scientific">Zoogloea dura</name>
    <dbReference type="NCBI Taxonomy" id="2728840"/>
    <lineage>
        <taxon>Bacteria</taxon>
        <taxon>Pseudomonadati</taxon>
        <taxon>Pseudomonadota</taxon>
        <taxon>Betaproteobacteria</taxon>
        <taxon>Rhodocyclales</taxon>
        <taxon>Zoogloeaceae</taxon>
        <taxon>Zoogloea</taxon>
    </lineage>
</organism>
<keyword evidence="4" id="KW-1185">Reference proteome</keyword>
<gene>
    <name evidence="3" type="ORF">HHL15_04230</name>
</gene>
<protein>
    <submittedName>
        <fullName evidence="3">Filamentous hemagglutinin N-terminal domain-containing protein</fullName>
    </submittedName>
</protein>
<keyword evidence="1" id="KW-0732">Signal</keyword>
<feature type="domain" description="Filamentous haemagglutinin FhaB/tRNA nuclease CdiA-like TPS" evidence="2">
    <location>
        <begin position="36"/>
        <end position="136"/>
    </location>
</feature>
<evidence type="ECO:0000256" key="1">
    <source>
        <dbReference type="SAM" id="SignalP"/>
    </source>
</evidence>
<dbReference type="RefSeq" id="WP_169144571.1">
    <property type="nucleotide sequence ID" value="NZ_JABBGA010000002.1"/>
</dbReference>
<dbReference type="Pfam" id="PF05860">
    <property type="entry name" value="TPS"/>
    <property type="match status" value="1"/>
</dbReference>
<dbReference type="EMBL" id="JABBGA010000002">
    <property type="protein sequence ID" value="NML24933.1"/>
    <property type="molecule type" value="Genomic_DNA"/>
</dbReference>
<evidence type="ECO:0000313" key="4">
    <source>
        <dbReference type="Proteomes" id="UP000580043"/>
    </source>
</evidence>
<reference evidence="3 4" key="1">
    <citation type="submission" date="2020-04" db="EMBL/GenBank/DDBJ databases">
        <title>Zoogloea sp. G-4-1-14 isolated from soil.</title>
        <authorList>
            <person name="Dahal R.H."/>
        </authorList>
    </citation>
    <scope>NUCLEOTIDE SEQUENCE [LARGE SCALE GENOMIC DNA]</scope>
    <source>
        <strain evidence="3 4">G-4-1-14</strain>
    </source>
</reference>